<dbReference type="InterPro" id="IPR017907">
    <property type="entry name" value="Znf_RING_CS"/>
</dbReference>
<keyword evidence="5 7" id="KW-0863">Zinc-finger</keyword>
<evidence type="ECO:0000256" key="6">
    <source>
        <dbReference type="ARBA" id="ARBA00022833"/>
    </source>
</evidence>
<dbReference type="InterPro" id="IPR050952">
    <property type="entry name" value="TRIM-NHL_E3_ligases"/>
</dbReference>
<keyword evidence="6" id="KW-0862">Zinc</keyword>
<dbReference type="SUPFAM" id="SSF57850">
    <property type="entry name" value="RING/U-box"/>
    <property type="match status" value="1"/>
</dbReference>
<comment type="catalytic activity">
    <reaction evidence="1">
        <text>S-ubiquitinyl-[E2 ubiquitin-conjugating enzyme]-L-cysteine + [acceptor protein]-L-lysine = [E2 ubiquitin-conjugating enzyme]-L-cysteine + N(6)-ubiquitinyl-[acceptor protein]-L-lysine.</text>
        <dbReference type="EC" id="2.3.2.27"/>
    </reaction>
</comment>
<dbReference type="AlphaFoldDB" id="A0A3B3Q746"/>
<dbReference type="PANTHER" id="PTHR24104">
    <property type="entry name" value="E3 UBIQUITIN-PROTEIN LIGASE NHLRC1-RELATED"/>
    <property type="match status" value="1"/>
</dbReference>
<dbReference type="InterPro" id="IPR013083">
    <property type="entry name" value="Znf_RING/FYVE/PHD"/>
</dbReference>
<dbReference type="GO" id="GO:0061630">
    <property type="term" value="F:ubiquitin protein ligase activity"/>
    <property type="evidence" value="ECO:0007669"/>
    <property type="project" value="UniProtKB-EC"/>
</dbReference>
<feature type="repeat" description="NHL" evidence="8">
    <location>
        <begin position="171"/>
        <end position="214"/>
    </location>
</feature>
<dbReference type="Ensembl" id="ENSPKIT00000025380.1">
    <property type="protein sequence ID" value="ENSPKIP00000001460.1"/>
    <property type="gene ID" value="ENSPKIG00000019753.1"/>
</dbReference>
<dbReference type="GO" id="GO:0008270">
    <property type="term" value="F:zinc ion binding"/>
    <property type="evidence" value="ECO:0007669"/>
    <property type="project" value="UniProtKB-KW"/>
</dbReference>
<dbReference type="Pfam" id="PF14634">
    <property type="entry name" value="zf-RING_5"/>
    <property type="match status" value="1"/>
</dbReference>
<feature type="domain" description="RING-type" evidence="9">
    <location>
        <begin position="29"/>
        <end position="76"/>
    </location>
</feature>
<dbReference type="PROSITE" id="PS50089">
    <property type="entry name" value="ZF_RING_2"/>
    <property type="match status" value="1"/>
</dbReference>
<sequence length="414" mass="44000">MSLVRPPSGCRRPGAEGVLDEIRVALLECKVCFESFSVRQRERRPRNLLCGHVLCAACVGALSNPVLRTLECPFCRKACSVCHTSDCLPLADLSELLHRSSAPSPPPPVSRDASRPGGLAAGALRLHSAFGGWGKLVNPTGVAVSEAEGAIVVVHDGQRRVVLFRAWGEELHKFGQKAGSAEGILHPLDVAVVPDGHVVVTDGGDGAVKVFTPEGCPVVTVRDSFRLPWGVTVDRRGHILVTDAEGDTLSQLAVDFTRSRTVLNRVACADLQCPRSVACCPATGRVVVLEHMGDPADGRRGRRPARFSLFSRELVLLSRIDSFGLSLASPPRLRISAVAFDLHGNVIVADVEQASIWSLGTSQGSPPLIPLVSEGLLCPLGLAVTSQNMLVVLDSGDHTVKIFSASSDPISPQQ</sequence>
<evidence type="ECO:0000256" key="3">
    <source>
        <dbReference type="ARBA" id="ARBA00022723"/>
    </source>
</evidence>
<dbReference type="STRING" id="1676925.ENSPKIP00000001460"/>
<dbReference type="Gene3D" id="2.120.10.30">
    <property type="entry name" value="TolB, C-terminal domain"/>
    <property type="match status" value="1"/>
</dbReference>
<feature type="repeat" description="NHL" evidence="8">
    <location>
        <begin position="376"/>
        <end position="406"/>
    </location>
</feature>
<feature type="repeat" description="NHL" evidence="8">
    <location>
        <begin position="123"/>
        <end position="167"/>
    </location>
</feature>
<dbReference type="CDD" id="cd14961">
    <property type="entry name" value="NHL_TRIM32_like"/>
    <property type="match status" value="1"/>
</dbReference>
<evidence type="ECO:0000256" key="2">
    <source>
        <dbReference type="ARBA" id="ARBA00012483"/>
    </source>
</evidence>
<protein>
    <recommendedName>
        <fullName evidence="2">RING-type E3 ubiquitin transferase</fullName>
        <ecNumber evidence="2">2.3.2.27</ecNumber>
    </recommendedName>
</protein>
<organism evidence="10 11">
    <name type="scientific">Paramormyrops kingsleyae</name>
    <dbReference type="NCBI Taxonomy" id="1676925"/>
    <lineage>
        <taxon>Eukaryota</taxon>
        <taxon>Metazoa</taxon>
        <taxon>Chordata</taxon>
        <taxon>Craniata</taxon>
        <taxon>Vertebrata</taxon>
        <taxon>Euteleostomi</taxon>
        <taxon>Actinopterygii</taxon>
        <taxon>Neopterygii</taxon>
        <taxon>Teleostei</taxon>
        <taxon>Osteoglossocephala</taxon>
        <taxon>Osteoglossomorpha</taxon>
        <taxon>Osteoglossiformes</taxon>
        <taxon>Mormyridae</taxon>
        <taxon>Paramormyrops</taxon>
    </lineage>
</organism>
<keyword evidence="4" id="KW-0677">Repeat</keyword>
<dbReference type="Pfam" id="PF01436">
    <property type="entry name" value="NHL"/>
    <property type="match status" value="3"/>
</dbReference>
<dbReference type="Gene3D" id="3.30.40.10">
    <property type="entry name" value="Zinc/RING finger domain, C3HC4 (zinc finger)"/>
    <property type="match status" value="1"/>
</dbReference>
<evidence type="ECO:0000256" key="5">
    <source>
        <dbReference type="ARBA" id="ARBA00022771"/>
    </source>
</evidence>
<evidence type="ECO:0000313" key="11">
    <source>
        <dbReference type="Proteomes" id="UP000261540"/>
    </source>
</evidence>
<dbReference type="PROSITE" id="PS51125">
    <property type="entry name" value="NHL"/>
    <property type="match status" value="4"/>
</dbReference>
<evidence type="ECO:0000256" key="7">
    <source>
        <dbReference type="PROSITE-ProRule" id="PRU00175"/>
    </source>
</evidence>
<proteinExistence type="predicted"/>
<name>A0A3B3Q746_9TELE</name>
<reference evidence="10" key="2">
    <citation type="submission" date="2025-09" db="UniProtKB">
        <authorList>
            <consortium name="Ensembl"/>
        </authorList>
    </citation>
    <scope>IDENTIFICATION</scope>
</reference>
<dbReference type="GeneTree" id="ENSGT00730000111361"/>
<dbReference type="Proteomes" id="UP000261540">
    <property type="component" value="Unplaced"/>
</dbReference>
<evidence type="ECO:0000259" key="9">
    <source>
        <dbReference type="PROSITE" id="PS50089"/>
    </source>
</evidence>
<evidence type="ECO:0000256" key="8">
    <source>
        <dbReference type="PROSITE-ProRule" id="PRU00504"/>
    </source>
</evidence>
<keyword evidence="11" id="KW-1185">Reference proteome</keyword>
<feature type="repeat" description="NHL" evidence="8">
    <location>
        <begin position="225"/>
        <end position="255"/>
    </location>
</feature>
<dbReference type="SUPFAM" id="SSF101898">
    <property type="entry name" value="NHL repeat"/>
    <property type="match status" value="1"/>
</dbReference>
<dbReference type="GO" id="GO:0043161">
    <property type="term" value="P:proteasome-mediated ubiquitin-dependent protein catabolic process"/>
    <property type="evidence" value="ECO:0007669"/>
    <property type="project" value="TreeGrafter"/>
</dbReference>
<dbReference type="EC" id="2.3.2.27" evidence="2"/>
<dbReference type="PROSITE" id="PS00518">
    <property type="entry name" value="ZF_RING_1"/>
    <property type="match status" value="1"/>
</dbReference>
<dbReference type="GO" id="GO:0000209">
    <property type="term" value="P:protein polyubiquitination"/>
    <property type="evidence" value="ECO:0007669"/>
    <property type="project" value="TreeGrafter"/>
</dbReference>
<dbReference type="InterPro" id="IPR001841">
    <property type="entry name" value="Znf_RING"/>
</dbReference>
<reference evidence="10" key="1">
    <citation type="submission" date="2025-08" db="UniProtKB">
        <authorList>
            <consortium name="Ensembl"/>
        </authorList>
    </citation>
    <scope>IDENTIFICATION</scope>
</reference>
<accession>A0A3B3Q746</accession>
<dbReference type="OrthoDB" id="6105938at2759"/>
<dbReference type="CDD" id="cd16516">
    <property type="entry name" value="RING-HC_malin"/>
    <property type="match status" value="1"/>
</dbReference>
<dbReference type="PANTHER" id="PTHR24104:SF47">
    <property type="entry name" value="E3 UBIQUITIN-PROTEIN LIGASE NHLRC1"/>
    <property type="match status" value="1"/>
</dbReference>
<evidence type="ECO:0000313" key="10">
    <source>
        <dbReference type="Ensembl" id="ENSPKIP00000001460.1"/>
    </source>
</evidence>
<dbReference type="InterPro" id="IPR001258">
    <property type="entry name" value="NHL_repeat"/>
</dbReference>
<dbReference type="SMART" id="SM00184">
    <property type="entry name" value="RING"/>
    <property type="match status" value="1"/>
</dbReference>
<keyword evidence="3" id="KW-0479">Metal-binding</keyword>
<evidence type="ECO:0000256" key="1">
    <source>
        <dbReference type="ARBA" id="ARBA00000900"/>
    </source>
</evidence>
<dbReference type="InterPro" id="IPR011042">
    <property type="entry name" value="6-blade_b-propeller_TolB-like"/>
</dbReference>
<evidence type="ECO:0000256" key="4">
    <source>
        <dbReference type="ARBA" id="ARBA00022737"/>
    </source>
</evidence>